<evidence type="ECO:0000256" key="2">
    <source>
        <dbReference type="ARBA" id="ARBA00022692"/>
    </source>
</evidence>
<evidence type="ECO:0000313" key="9">
    <source>
        <dbReference type="EMBL" id="QKW54136.1"/>
    </source>
</evidence>
<keyword evidence="11" id="KW-1185">Reference proteome</keyword>
<evidence type="ECO:0000259" key="7">
    <source>
        <dbReference type="PROSITE" id="PS50893"/>
    </source>
</evidence>
<dbReference type="Gene3D" id="1.20.1560.10">
    <property type="entry name" value="ABC transporter type 1, transmembrane domain"/>
    <property type="match status" value="1"/>
</dbReference>
<reference evidence="10 11" key="1">
    <citation type="submission" date="2020-06" db="EMBL/GenBank/DDBJ databases">
        <title>Genome mining for natural products.</title>
        <authorList>
            <person name="Zhang B."/>
            <person name="Shi J."/>
            <person name="Ge H."/>
        </authorList>
    </citation>
    <scope>NUCLEOTIDE SEQUENCE [LARGE SCALE GENOMIC DNA]</scope>
    <source>
        <strain evidence="10 11">NA00687</strain>
    </source>
</reference>
<feature type="region of interest" description="Disordered" evidence="5">
    <location>
        <begin position="291"/>
        <end position="312"/>
    </location>
</feature>
<feature type="region of interest" description="Disordered" evidence="5">
    <location>
        <begin position="527"/>
        <end position="546"/>
    </location>
</feature>
<dbReference type="InterPro" id="IPR039421">
    <property type="entry name" value="Type_1_exporter"/>
</dbReference>
<evidence type="ECO:0000259" key="8">
    <source>
        <dbReference type="PROSITE" id="PS50929"/>
    </source>
</evidence>
<feature type="domain" description="ABC transporter" evidence="7">
    <location>
        <begin position="281"/>
        <end position="522"/>
    </location>
</feature>
<dbReference type="SUPFAM" id="SSF52540">
    <property type="entry name" value="P-loop containing nucleoside triphosphate hydrolases"/>
    <property type="match status" value="1"/>
</dbReference>
<dbReference type="PANTHER" id="PTHR43394:SF1">
    <property type="entry name" value="ATP-BINDING CASSETTE SUB-FAMILY B MEMBER 10, MITOCHONDRIAL"/>
    <property type="match status" value="1"/>
</dbReference>
<dbReference type="PROSITE" id="PS50893">
    <property type="entry name" value="ABC_TRANSPORTER_2"/>
    <property type="match status" value="1"/>
</dbReference>
<dbReference type="EMBL" id="CP054929">
    <property type="protein sequence ID" value="QKW54136.1"/>
    <property type="molecule type" value="Genomic_DNA"/>
</dbReference>
<keyword evidence="10" id="KW-0547">Nucleotide-binding</keyword>
<evidence type="ECO:0000256" key="3">
    <source>
        <dbReference type="ARBA" id="ARBA00022989"/>
    </source>
</evidence>
<evidence type="ECO:0000256" key="6">
    <source>
        <dbReference type="SAM" id="Phobius"/>
    </source>
</evidence>
<feature type="transmembrane region" description="Helical" evidence="6">
    <location>
        <begin position="101"/>
        <end position="123"/>
    </location>
</feature>
<evidence type="ECO:0000313" key="11">
    <source>
        <dbReference type="Proteomes" id="UP000509303"/>
    </source>
</evidence>
<comment type="subcellular location">
    <subcellularLocation>
        <location evidence="1">Cell membrane</location>
        <topology evidence="1">Multi-pass membrane protein</topology>
    </subcellularLocation>
</comment>
<accession>A0A7H8NKP8</accession>
<protein>
    <submittedName>
        <fullName evidence="10">ABC transporter ATP-binding protein</fullName>
    </submittedName>
</protein>
<dbReference type="InterPro" id="IPR011527">
    <property type="entry name" value="ABC1_TM_dom"/>
</dbReference>
<keyword evidence="4 6" id="KW-0472">Membrane</keyword>
<feature type="transmembrane region" description="Helical" evidence="6">
    <location>
        <begin position="129"/>
        <end position="148"/>
    </location>
</feature>
<keyword evidence="10" id="KW-0067">ATP-binding</keyword>
<dbReference type="InterPro" id="IPR017871">
    <property type="entry name" value="ABC_transporter-like_CS"/>
</dbReference>
<name>A0A7H8NKP8_9ACTN</name>
<organism evidence="10 11">
    <name type="scientific">Streptomyces buecherae</name>
    <dbReference type="NCBI Taxonomy" id="2763006"/>
    <lineage>
        <taxon>Bacteria</taxon>
        <taxon>Bacillati</taxon>
        <taxon>Actinomycetota</taxon>
        <taxon>Actinomycetes</taxon>
        <taxon>Kitasatosporales</taxon>
        <taxon>Streptomycetaceae</taxon>
        <taxon>Streptomyces</taxon>
    </lineage>
</organism>
<dbReference type="PANTHER" id="PTHR43394">
    <property type="entry name" value="ATP-DEPENDENT PERMEASE MDL1, MITOCHONDRIAL"/>
    <property type="match status" value="1"/>
</dbReference>
<dbReference type="GO" id="GO:0005524">
    <property type="term" value="F:ATP binding"/>
    <property type="evidence" value="ECO:0007669"/>
    <property type="project" value="UniProtKB-KW"/>
</dbReference>
<dbReference type="GO" id="GO:0015421">
    <property type="term" value="F:ABC-type oligopeptide transporter activity"/>
    <property type="evidence" value="ECO:0007669"/>
    <property type="project" value="TreeGrafter"/>
</dbReference>
<keyword evidence="3 6" id="KW-1133">Transmembrane helix</keyword>
<feature type="transmembrane region" description="Helical" evidence="6">
    <location>
        <begin position="169"/>
        <end position="189"/>
    </location>
</feature>
<dbReference type="GO" id="GO:0016887">
    <property type="term" value="F:ATP hydrolysis activity"/>
    <property type="evidence" value="ECO:0007669"/>
    <property type="project" value="InterPro"/>
</dbReference>
<feature type="transmembrane region" description="Helical" evidence="6">
    <location>
        <begin position="209"/>
        <end position="231"/>
    </location>
</feature>
<dbReference type="AlphaFoldDB" id="A0A7H8NKP8"/>
<dbReference type="SUPFAM" id="SSF90123">
    <property type="entry name" value="ABC transporter transmembrane region"/>
    <property type="match status" value="1"/>
</dbReference>
<dbReference type="Gene3D" id="3.40.50.300">
    <property type="entry name" value="P-loop containing nucleotide triphosphate hydrolases"/>
    <property type="match status" value="1"/>
</dbReference>
<dbReference type="InterPro" id="IPR027417">
    <property type="entry name" value="P-loop_NTPase"/>
</dbReference>
<dbReference type="InterPro" id="IPR003439">
    <property type="entry name" value="ABC_transporter-like_ATP-bd"/>
</dbReference>
<gene>
    <name evidence="9" type="ORF">HUT08_00080</name>
    <name evidence="10" type="ORF">HUT08_36345</name>
</gene>
<dbReference type="GO" id="GO:0005886">
    <property type="term" value="C:plasma membrane"/>
    <property type="evidence" value="ECO:0007669"/>
    <property type="project" value="UniProtKB-SubCell"/>
</dbReference>
<feature type="domain" description="ABC transmembrane type-1" evidence="8">
    <location>
        <begin position="1"/>
        <end position="272"/>
    </location>
</feature>
<dbReference type="InterPro" id="IPR036640">
    <property type="entry name" value="ABC1_TM_sf"/>
</dbReference>
<evidence type="ECO:0000313" key="10">
    <source>
        <dbReference type="EMBL" id="QKW55020.1"/>
    </source>
</evidence>
<dbReference type="PROSITE" id="PS00211">
    <property type="entry name" value="ABC_TRANSPORTER_1"/>
    <property type="match status" value="1"/>
</dbReference>
<evidence type="ECO:0000256" key="1">
    <source>
        <dbReference type="ARBA" id="ARBA00004651"/>
    </source>
</evidence>
<dbReference type="Proteomes" id="UP000509303">
    <property type="component" value="Chromosome"/>
</dbReference>
<feature type="transmembrane region" description="Helical" evidence="6">
    <location>
        <begin position="243"/>
        <end position="264"/>
    </location>
</feature>
<sequence>MTGLMIPPYALSRAIDEGLEPRHWPALVCWSGLLLGAGGINAGCAIALHRRVTRIRMHASFRTAELVASQSTRLGAAFSRQVTTGEVVTIGMQDVVAIGNALTFTGPGFGAISAFLLATALLLSVSPPLAVVVLLGVVVMGALISPLLGRLLRVDTAYRERQGRLVTRLVDMVTGLGVLGGLGGKTLLADRYRSESRTLRHHGYRVGAVTSWVDALGVGLPALFLGAVTWLAARLAAQGTITIGEFVAVYGYVAVLAVPVSFLIKSGRDITKGLVASRRVTRFLSLEPDTAVPDHLEPPPRTPAALTDPASGVEVRPGTLTMLASARPTDPLAIVDRLAGFADSTALWGDVPIGRIATAWLRERVVLADNDAELFSGTLREILSGRVDRAEETLDSAVRAAMAQDVVQALPHGLDSFIEAGGRNLSGGQRQRVRLARALAADPEVLLAVEPTSAVDAHTAAAIATRLRTARTGRTTLVVTTSPLLLAQADIVHHLADGKVADTGTHSELLAASARYRALVAIDDHGKDDGHGDDTPLAPAAHGAGE</sequence>
<proteinExistence type="predicted"/>
<dbReference type="Pfam" id="PF00005">
    <property type="entry name" value="ABC_tran"/>
    <property type="match status" value="1"/>
</dbReference>
<evidence type="ECO:0000256" key="4">
    <source>
        <dbReference type="ARBA" id="ARBA00023136"/>
    </source>
</evidence>
<keyword evidence="2 6" id="KW-0812">Transmembrane</keyword>
<dbReference type="PROSITE" id="PS50929">
    <property type="entry name" value="ABC_TM1F"/>
    <property type="match status" value="1"/>
</dbReference>
<feature type="transmembrane region" description="Helical" evidence="6">
    <location>
        <begin position="24"/>
        <end position="48"/>
    </location>
</feature>
<evidence type="ECO:0000256" key="5">
    <source>
        <dbReference type="SAM" id="MobiDB-lite"/>
    </source>
</evidence>
<dbReference type="Pfam" id="PF00664">
    <property type="entry name" value="ABC_membrane"/>
    <property type="match status" value="1"/>
</dbReference>
<dbReference type="EMBL" id="CP054929">
    <property type="protein sequence ID" value="QKW55020.1"/>
    <property type="molecule type" value="Genomic_DNA"/>
</dbReference>